<proteinExistence type="predicted"/>
<evidence type="ECO:0000313" key="1">
    <source>
        <dbReference type="EMBL" id="NUW35797.1"/>
    </source>
</evidence>
<comment type="caution">
    <text evidence="1">The sequence shown here is derived from an EMBL/GenBank/DDBJ whole genome shotgun (WGS) entry which is preliminary data.</text>
</comment>
<protein>
    <recommendedName>
        <fullName evidence="3">Secreted protein</fullName>
    </recommendedName>
</protein>
<evidence type="ECO:0000313" key="2">
    <source>
        <dbReference type="Proteomes" id="UP000586042"/>
    </source>
</evidence>
<dbReference type="AlphaFoldDB" id="A0A7Y6ICQ8"/>
<sequence length="180" mass="19889">MTGSAQRPLLFLDVDGPLIPFGAPSQHYLTYQTVSPPQAEANPLLARINPDHGARLKTLPCELVWATSWMNDANECIAPRLGLPALAIVTWPDEPETERQDERDGLHWKIRTLVTWAAGRPFAWIDDEVTAKDRAWVSAHHPGPALLHRVDPHTGLTEADYLIIGQWLRGIDATAPSSPA</sequence>
<dbReference type="EMBL" id="JABWGN010000012">
    <property type="protein sequence ID" value="NUW35797.1"/>
    <property type="molecule type" value="Genomic_DNA"/>
</dbReference>
<dbReference type="Proteomes" id="UP000586042">
    <property type="component" value="Unassembled WGS sequence"/>
</dbReference>
<dbReference type="Pfam" id="PF18143">
    <property type="entry name" value="HAD_SAK_2"/>
    <property type="match status" value="1"/>
</dbReference>
<dbReference type="RefSeq" id="WP_175593224.1">
    <property type="nucleotide sequence ID" value="NZ_JABWGN010000012.1"/>
</dbReference>
<reference evidence="1 2" key="1">
    <citation type="submission" date="2020-06" db="EMBL/GenBank/DDBJ databases">
        <title>Nonomuraea sp. SMC257, a novel actinomycete isolated from soil.</title>
        <authorList>
            <person name="Chanama M."/>
        </authorList>
    </citation>
    <scope>NUCLEOTIDE SEQUENCE [LARGE SCALE GENOMIC DNA]</scope>
    <source>
        <strain evidence="1 2">SMC257</strain>
    </source>
</reference>
<accession>A0A7Y6ICQ8</accession>
<gene>
    <name evidence="1" type="ORF">HTZ77_30900</name>
</gene>
<organism evidence="1 2">
    <name type="scientific">Nonomuraea montanisoli</name>
    <dbReference type="NCBI Taxonomy" id="2741721"/>
    <lineage>
        <taxon>Bacteria</taxon>
        <taxon>Bacillati</taxon>
        <taxon>Actinomycetota</taxon>
        <taxon>Actinomycetes</taxon>
        <taxon>Streptosporangiales</taxon>
        <taxon>Streptosporangiaceae</taxon>
        <taxon>Nonomuraea</taxon>
    </lineage>
</organism>
<evidence type="ECO:0008006" key="3">
    <source>
        <dbReference type="Google" id="ProtNLM"/>
    </source>
</evidence>
<name>A0A7Y6ICQ8_9ACTN</name>
<keyword evidence="2" id="KW-1185">Reference proteome</keyword>